<reference evidence="1" key="2">
    <citation type="submission" date="2021-08" db="EMBL/GenBank/DDBJ databases">
        <authorList>
            <person name="Eriksson T."/>
        </authorList>
    </citation>
    <scope>NUCLEOTIDE SEQUENCE</scope>
    <source>
        <strain evidence="1">Stoneville</strain>
        <tissue evidence="1">Whole head</tissue>
    </source>
</reference>
<evidence type="ECO:0000313" key="1">
    <source>
        <dbReference type="EMBL" id="KAH0822302.1"/>
    </source>
</evidence>
<dbReference type="Proteomes" id="UP000719412">
    <property type="component" value="Unassembled WGS sequence"/>
</dbReference>
<gene>
    <name evidence="1" type="ORF">GEV33_000489</name>
</gene>
<evidence type="ECO:0008006" key="3">
    <source>
        <dbReference type="Google" id="ProtNLM"/>
    </source>
</evidence>
<comment type="caution">
    <text evidence="1">The sequence shown here is derived from an EMBL/GenBank/DDBJ whole genome shotgun (WGS) entry which is preliminary data.</text>
</comment>
<keyword evidence="2" id="KW-1185">Reference proteome</keyword>
<evidence type="ECO:0000313" key="2">
    <source>
        <dbReference type="Proteomes" id="UP000719412"/>
    </source>
</evidence>
<dbReference type="AlphaFoldDB" id="A0A8J6HXE7"/>
<accession>A0A8J6HXE7</accession>
<sequence length="255" mass="29243">MSYLNFEIDPKYLSDDQISYELRIRNLQPNESRESRSKILKRAFQKNIPVTTNTTFDFESEKEVVEKTLQDITTAIAELDTSQIRVVREIETQLAYVTKRMLTFSACPHATCLELEADFVDKVEGTPLNQTPLCNSTLKTSAVLRHAAAKSVPVYKWGVSYDGRSDLVAFLEKVNDLTVARSVTEDELFRSAYDLFTEPALTWYRSVRDTVGSWNQLVTLLKTNFLPSDYDVTIWEHYDHAPKGPMNRPPFTSPR</sequence>
<proteinExistence type="predicted"/>
<organism evidence="1 2">
    <name type="scientific">Tenebrio molitor</name>
    <name type="common">Yellow mealworm beetle</name>
    <dbReference type="NCBI Taxonomy" id="7067"/>
    <lineage>
        <taxon>Eukaryota</taxon>
        <taxon>Metazoa</taxon>
        <taxon>Ecdysozoa</taxon>
        <taxon>Arthropoda</taxon>
        <taxon>Hexapoda</taxon>
        <taxon>Insecta</taxon>
        <taxon>Pterygota</taxon>
        <taxon>Neoptera</taxon>
        <taxon>Endopterygota</taxon>
        <taxon>Coleoptera</taxon>
        <taxon>Polyphaga</taxon>
        <taxon>Cucujiformia</taxon>
        <taxon>Tenebrionidae</taxon>
        <taxon>Tenebrio</taxon>
    </lineage>
</organism>
<protein>
    <recommendedName>
        <fullName evidence="3">Retrotransposon gag domain-containing protein</fullName>
    </recommendedName>
</protein>
<name>A0A8J6HXE7_TENMO</name>
<dbReference type="EMBL" id="JABDTM020003010">
    <property type="protein sequence ID" value="KAH0822302.1"/>
    <property type="molecule type" value="Genomic_DNA"/>
</dbReference>
<reference evidence="1" key="1">
    <citation type="journal article" date="2020" name="J Insects Food Feed">
        <title>The yellow mealworm (Tenebrio molitor) genome: a resource for the emerging insects as food and feed industry.</title>
        <authorList>
            <person name="Eriksson T."/>
            <person name="Andere A."/>
            <person name="Kelstrup H."/>
            <person name="Emery V."/>
            <person name="Picard C."/>
        </authorList>
    </citation>
    <scope>NUCLEOTIDE SEQUENCE</scope>
    <source>
        <strain evidence="1">Stoneville</strain>
        <tissue evidence="1">Whole head</tissue>
    </source>
</reference>